<evidence type="ECO:0000256" key="2">
    <source>
        <dbReference type="ARBA" id="ARBA00022980"/>
    </source>
</evidence>
<evidence type="ECO:0000256" key="1">
    <source>
        <dbReference type="ARBA" id="ARBA00006592"/>
    </source>
</evidence>
<feature type="domain" description="Large ribosomal subunit protein eL14" evidence="4">
    <location>
        <begin position="50"/>
        <end position="125"/>
    </location>
</feature>
<dbReference type="GO" id="GO:0003723">
    <property type="term" value="F:RNA binding"/>
    <property type="evidence" value="ECO:0007669"/>
    <property type="project" value="InterPro"/>
</dbReference>
<dbReference type="CDD" id="cd23702">
    <property type="entry name" value="eL14"/>
    <property type="match status" value="1"/>
</dbReference>
<dbReference type="PANTHER" id="PTHR11127">
    <property type="entry name" value="60S RIBOSOMAL PROTEIN L14"/>
    <property type="match status" value="1"/>
</dbReference>
<dbReference type="Pfam" id="PF01929">
    <property type="entry name" value="Ribosomal_L14e"/>
    <property type="match status" value="1"/>
</dbReference>
<dbReference type="InterPro" id="IPR008991">
    <property type="entry name" value="Translation_prot_SH3-like_sf"/>
</dbReference>
<keyword evidence="6" id="KW-1185">Reference proteome</keyword>
<proteinExistence type="inferred from homology"/>
<dbReference type="Proteomes" id="UP000663699">
    <property type="component" value="Chromosome 10"/>
</dbReference>
<organism evidence="5 6">
    <name type="scientific">Pneumocystis wakefieldiae</name>
    <dbReference type="NCBI Taxonomy" id="38082"/>
    <lineage>
        <taxon>Eukaryota</taxon>
        <taxon>Fungi</taxon>
        <taxon>Dikarya</taxon>
        <taxon>Ascomycota</taxon>
        <taxon>Taphrinomycotina</taxon>
        <taxon>Pneumocystomycetes</taxon>
        <taxon>Pneumocystaceae</taxon>
        <taxon>Pneumocystis</taxon>
    </lineage>
</organism>
<dbReference type="PANTHER" id="PTHR11127:SF2">
    <property type="entry name" value="LARGE RIBOSOMAL SUBUNIT PROTEIN EL14"/>
    <property type="match status" value="1"/>
</dbReference>
<dbReference type="SUPFAM" id="SSF50104">
    <property type="entry name" value="Translation proteins SH3-like domain"/>
    <property type="match status" value="1"/>
</dbReference>
<sequence length="135" mass="15608">MQSRPLFRRMVEIGRVVLFIEGEYKGKLAVVVEILNRRRVIVDGPKTDVPRHVASLNNVIFTSIVVDSLSHGVRTGVVAKRWDLQDITAKWNVTRLAKKLAARRRRSELNDFERFQVMLLKKQRRCEIARALVST</sequence>
<keyword evidence="3" id="KW-0687">Ribonucleoprotein</keyword>
<dbReference type="GO" id="GO:0006412">
    <property type="term" value="P:translation"/>
    <property type="evidence" value="ECO:0007669"/>
    <property type="project" value="InterPro"/>
</dbReference>
<accession>A0A899G1Z9</accession>
<dbReference type="GO" id="GO:0003735">
    <property type="term" value="F:structural constituent of ribosome"/>
    <property type="evidence" value="ECO:0007669"/>
    <property type="project" value="InterPro"/>
</dbReference>
<evidence type="ECO:0000256" key="3">
    <source>
        <dbReference type="ARBA" id="ARBA00023274"/>
    </source>
</evidence>
<keyword evidence="2" id="KW-0689">Ribosomal protein</keyword>
<dbReference type="EMBL" id="CP054541">
    <property type="protein sequence ID" value="QSL66212.1"/>
    <property type="molecule type" value="Genomic_DNA"/>
</dbReference>
<evidence type="ECO:0000313" key="5">
    <source>
        <dbReference type="EMBL" id="QSL66212.1"/>
    </source>
</evidence>
<dbReference type="GO" id="GO:0042273">
    <property type="term" value="P:ribosomal large subunit biogenesis"/>
    <property type="evidence" value="ECO:0007669"/>
    <property type="project" value="TreeGrafter"/>
</dbReference>
<dbReference type="InterPro" id="IPR014722">
    <property type="entry name" value="Rib_uL2_dom2"/>
</dbReference>
<dbReference type="Gene3D" id="6.10.250.2270">
    <property type="match status" value="1"/>
</dbReference>
<protein>
    <recommendedName>
        <fullName evidence="4">Large ribosomal subunit protein eL14 domain-containing protein</fullName>
    </recommendedName>
</protein>
<dbReference type="GO" id="GO:0022625">
    <property type="term" value="C:cytosolic large ribosomal subunit"/>
    <property type="evidence" value="ECO:0007669"/>
    <property type="project" value="TreeGrafter"/>
</dbReference>
<dbReference type="AlphaFoldDB" id="A0A899G1Z9"/>
<dbReference type="OrthoDB" id="1875589at2759"/>
<name>A0A899G1Z9_9ASCO</name>
<dbReference type="InterPro" id="IPR039660">
    <property type="entry name" value="Ribosomal_eL14"/>
</dbReference>
<evidence type="ECO:0000259" key="4">
    <source>
        <dbReference type="Pfam" id="PF01929"/>
    </source>
</evidence>
<evidence type="ECO:0000313" key="6">
    <source>
        <dbReference type="Proteomes" id="UP000663699"/>
    </source>
</evidence>
<comment type="similarity">
    <text evidence="1">Belongs to the eukaryotic ribosomal protein eL14 family.</text>
</comment>
<dbReference type="InterPro" id="IPR002784">
    <property type="entry name" value="Ribosomal_eL14_dom"/>
</dbReference>
<gene>
    <name evidence="5" type="ORF">MERGE_000587</name>
</gene>
<reference evidence="5" key="1">
    <citation type="submission" date="2020-06" db="EMBL/GenBank/DDBJ databases">
        <title>Genomes of multiple members of Pneumocystis genus reveal paths to human pathogen Pneumocystis jirovecii.</title>
        <authorList>
            <person name="Cisse O.H."/>
            <person name="Ma L."/>
            <person name="Dekker J."/>
            <person name="Khil P."/>
            <person name="Jo J."/>
            <person name="Brenchley J."/>
            <person name="Blair R."/>
            <person name="Pahar B."/>
            <person name="Chabe M."/>
            <person name="Van Rompay K.A."/>
            <person name="Keesler R."/>
            <person name="Sukura A."/>
            <person name="Hirsch V."/>
            <person name="Kutty G."/>
            <person name="Liu Y."/>
            <person name="Peng L."/>
            <person name="Chen J."/>
            <person name="Song J."/>
            <person name="Weissenbacher-Lang C."/>
            <person name="Xu J."/>
            <person name="Upham N.S."/>
            <person name="Stajich J.E."/>
            <person name="Cuomo C.A."/>
            <person name="Cushion M.T."/>
            <person name="Kovacs J.A."/>
        </authorList>
    </citation>
    <scope>NUCLEOTIDE SEQUENCE</scope>
    <source>
        <strain evidence="5">2A</strain>
    </source>
</reference>
<dbReference type="Gene3D" id="2.30.30.30">
    <property type="match status" value="1"/>
</dbReference>